<protein>
    <submittedName>
        <fullName evidence="1">Uncharacterized protein</fullName>
    </submittedName>
</protein>
<dbReference type="AlphaFoldDB" id="A0A223D1K4"/>
<reference evidence="1 2" key="1">
    <citation type="journal article" date="2015" name="Int. J. Syst. Evol. Microbiol.">
        <title>Tumebacillus algifaecis sp. nov., isolated from decomposing algal scum.</title>
        <authorList>
            <person name="Wu Y.F."/>
            <person name="Zhang B."/>
            <person name="Xing P."/>
            <person name="Wu Q.L."/>
            <person name="Liu S.J."/>
        </authorList>
    </citation>
    <scope>NUCLEOTIDE SEQUENCE [LARGE SCALE GENOMIC DNA]</scope>
    <source>
        <strain evidence="1 2">THMBR28</strain>
    </source>
</reference>
<dbReference type="EMBL" id="CP022657">
    <property type="protein sequence ID" value="ASS75538.1"/>
    <property type="molecule type" value="Genomic_DNA"/>
</dbReference>
<name>A0A223D1K4_9BACL</name>
<evidence type="ECO:0000313" key="2">
    <source>
        <dbReference type="Proteomes" id="UP000214688"/>
    </source>
</evidence>
<gene>
    <name evidence="1" type="ORF">CIG75_11445</name>
</gene>
<keyword evidence="2" id="KW-1185">Reference proteome</keyword>
<dbReference type="KEGG" id="tab:CIG75_11445"/>
<sequence length="122" mass="14211">MLQYRLDVDTNRIYGERAEEILSSQHTHSLERLLPLTKPGFTVLIDLSKLNPEHLTLLTDNHPILLDYGVKRCAYLSSDYGTLGVLMKELRKRVAPPVERGYFTRRHDALRFLIEEKVEYAQ</sequence>
<evidence type="ECO:0000313" key="1">
    <source>
        <dbReference type="EMBL" id="ASS75538.1"/>
    </source>
</evidence>
<dbReference type="OrthoDB" id="2381720at2"/>
<dbReference type="Proteomes" id="UP000214688">
    <property type="component" value="Chromosome"/>
</dbReference>
<accession>A0A223D1K4</accession>
<dbReference type="RefSeq" id="WP_094236782.1">
    <property type="nucleotide sequence ID" value="NZ_CP022657.1"/>
</dbReference>
<proteinExistence type="predicted"/>
<organism evidence="1 2">
    <name type="scientific">Tumebacillus algifaecis</name>
    <dbReference type="NCBI Taxonomy" id="1214604"/>
    <lineage>
        <taxon>Bacteria</taxon>
        <taxon>Bacillati</taxon>
        <taxon>Bacillota</taxon>
        <taxon>Bacilli</taxon>
        <taxon>Bacillales</taxon>
        <taxon>Alicyclobacillaceae</taxon>
        <taxon>Tumebacillus</taxon>
    </lineage>
</organism>